<evidence type="ECO:0000313" key="3">
    <source>
        <dbReference type="EMBL" id="SVB76948.1"/>
    </source>
</evidence>
<dbReference type="Gene3D" id="1.10.443.10">
    <property type="entry name" value="Intergrase catalytic core"/>
    <property type="match status" value="1"/>
</dbReference>
<evidence type="ECO:0000259" key="2">
    <source>
        <dbReference type="PROSITE" id="PS51898"/>
    </source>
</evidence>
<reference evidence="3" key="1">
    <citation type="submission" date="2018-05" db="EMBL/GenBank/DDBJ databases">
        <authorList>
            <person name="Lanie J.A."/>
            <person name="Ng W.-L."/>
            <person name="Kazmierczak K.M."/>
            <person name="Andrzejewski T.M."/>
            <person name="Davidsen T.M."/>
            <person name="Wayne K.J."/>
            <person name="Tettelin H."/>
            <person name="Glass J.I."/>
            <person name="Rusch D."/>
            <person name="Podicherti R."/>
            <person name="Tsui H.-C.T."/>
            <person name="Winkler M.E."/>
        </authorList>
    </citation>
    <scope>NUCLEOTIDE SEQUENCE</scope>
</reference>
<dbReference type="PROSITE" id="PS51898">
    <property type="entry name" value="TYR_RECOMBINASE"/>
    <property type="match status" value="1"/>
</dbReference>
<dbReference type="InterPro" id="IPR013762">
    <property type="entry name" value="Integrase-like_cat_sf"/>
</dbReference>
<sequence length="101" mass="11472">VDKEQEDYIFKGQMGHFMKKPICSQQYARIVKGWMKKLGVEDISEYSTHSMRKTKPSVIYQRTNNVDAIRRLLGQSSVTATSAYLGVSDNSALELARTINI</sequence>
<gene>
    <name evidence="3" type="ORF">METZ01_LOCUS229802</name>
</gene>
<protein>
    <recommendedName>
        <fullName evidence="2">Tyr recombinase domain-containing protein</fullName>
    </recommendedName>
</protein>
<proteinExistence type="predicted"/>
<dbReference type="EMBL" id="UINC01056659">
    <property type="protein sequence ID" value="SVB76948.1"/>
    <property type="molecule type" value="Genomic_DNA"/>
</dbReference>
<dbReference type="InterPro" id="IPR011010">
    <property type="entry name" value="DNA_brk_join_enz"/>
</dbReference>
<dbReference type="InterPro" id="IPR002104">
    <property type="entry name" value="Integrase_catalytic"/>
</dbReference>
<feature type="domain" description="Tyr recombinase" evidence="2">
    <location>
        <begin position="1"/>
        <end position="97"/>
    </location>
</feature>
<dbReference type="GO" id="GO:0003677">
    <property type="term" value="F:DNA binding"/>
    <property type="evidence" value="ECO:0007669"/>
    <property type="project" value="InterPro"/>
</dbReference>
<dbReference type="AlphaFoldDB" id="A0A382GPA4"/>
<keyword evidence="1" id="KW-0233">DNA recombination</keyword>
<dbReference type="SUPFAM" id="SSF56349">
    <property type="entry name" value="DNA breaking-rejoining enzymes"/>
    <property type="match status" value="1"/>
</dbReference>
<feature type="non-terminal residue" evidence="3">
    <location>
        <position position="1"/>
    </location>
</feature>
<accession>A0A382GPA4</accession>
<organism evidence="3">
    <name type="scientific">marine metagenome</name>
    <dbReference type="NCBI Taxonomy" id="408172"/>
    <lineage>
        <taxon>unclassified sequences</taxon>
        <taxon>metagenomes</taxon>
        <taxon>ecological metagenomes</taxon>
    </lineage>
</organism>
<dbReference type="GO" id="GO:0006310">
    <property type="term" value="P:DNA recombination"/>
    <property type="evidence" value="ECO:0007669"/>
    <property type="project" value="UniProtKB-KW"/>
</dbReference>
<dbReference type="Pfam" id="PF00589">
    <property type="entry name" value="Phage_integrase"/>
    <property type="match status" value="1"/>
</dbReference>
<evidence type="ECO:0000256" key="1">
    <source>
        <dbReference type="ARBA" id="ARBA00023172"/>
    </source>
</evidence>
<dbReference type="GO" id="GO:0015074">
    <property type="term" value="P:DNA integration"/>
    <property type="evidence" value="ECO:0007669"/>
    <property type="project" value="InterPro"/>
</dbReference>
<name>A0A382GPA4_9ZZZZ</name>